<dbReference type="RefSeq" id="WP_077838368.1">
    <property type="nucleotide sequence ID" value="NZ_JABTAE010000001.1"/>
</dbReference>
<dbReference type="SUPFAM" id="SSF53098">
    <property type="entry name" value="Ribonuclease H-like"/>
    <property type="match status" value="1"/>
</dbReference>
<protein>
    <submittedName>
        <fullName evidence="2">Transposase DDE domain protein</fullName>
    </submittedName>
</protein>
<comment type="caution">
    <text evidence="2">The sequence shown here is derived from an EMBL/GenBank/DDBJ whole genome shotgun (WGS) entry which is preliminary data.</text>
</comment>
<dbReference type="AlphaFoldDB" id="A0A1S8SBG9"/>
<dbReference type="Pfam" id="PF13546">
    <property type="entry name" value="DDE_5"/>
    <property type="match status" value="1"/>
</dbReference>
<dbReference type="InterPro" id="IPR012337">
    <property type="entry name" value="RNaseH-like_sf"/>
</dbReference>
<feature type="domain" description="Transposase IS701-like DDE" evidence="1">
    <location>
        <begin position="97"/>
        <end position="253"/>
    </location>
</feature>
<accession>A0A1S8SBG9</accession>
<name>A0A1S8SBG9_CLOBE</name>
<proteinExistence type="predicted"/>
<reference evidence="2 3" key="1">
    <citation type="submission" date="2016-05" db="EMBL/GenBank/DDBJ databases">
        <title>Microbial solvent formation.</title>
        <authorList>
            <person name="Poehlein A."/>
            <person name="Montoya Solano J.D."/>
            <person name="Flitsch S."/>
            <person name="Krabben P."/>
            <person name="Duerre P."/>
            <person name="Daniel R."/>
        </authorList>
    </citation>
    <scope>NUCLEOTIDE SEQUENCE [LARGE SCALE GENOMIC DNA]</scope>
    <source>
        <strain evidence="2 3">DSM 53</strain>
    </source>
</reference>
<dbReference type="Proteomes" id="UP000190973">
    <property type="component" value="Unassembled WGS sequence"/>
</dbReference>
<organism evidence="2 3">
    <name type="scientific">Clostridium beijerinckii</name>
    <name type="common">Clostridium MP</name>
    <dbReference type="NCBI Taxonomy" id="1520"/>
    <lineage>
        <taxon>Bacteria</taxon>
        <taxon>Bacillati</taxon>
        <taxon>Bacillota</taxon>
        <taxon>Clostridia</taxon>
        <taxon>Eubacteriales</taxon>
        <taxon>Clostridiaceae</taxon>
        <taxon>Clostridium</taxon>
    </lineage>
</organism>
<sequence length="439" mass="51067">MVSINNQSIINSITKYLNAYKTVFYKRIFHNFQIVIIAMLYMQEISSIKLIYDKFIKKHWNICLNRFYYFLSEKNFNISELAIATLGICLKFIPNELKNHVTIYLIIDDTLQSKFGTKFDCYSKLFDHTNKNGSPYLNGHCFVSLAIAIPILYNQKFHYIKIPIQYKLYDKTKSKLELAANMVSSVAPTLADYQVIVTCDSWYTKTPFLKVIKQFENIDVIGALRSDTAMFDINVEPLSGKRGRPRKKGAKIDYHNLKYTEEGKFYISHTKAKVNITDDIVYITVTTTDIDKFSSIRLYMSTINPDNIKSFESISNKDGNELKKTTFNIYKIRWNIEVIFYQQKTFWSFGNYMVRSKEAIEKYVNLLGVTYSLFILLPFINSNLSQYKFASPQEIKYYLSECIAKELIFDKLLKTLQLAKNISTAKDVIDFIASRDGVS</sequence>
<dbReference type="EMBL" id="LZZI01000022">
    <property type="protein sequence ID" value="OOM62555.1"/>
    <property type="molecule type" value="Genomic_DNA"/>
</dbReference>
<gene>
    <name evidence="2" type="ORF">CLBCK_17020</name>
</gene>
<dbReference type="InterPro" id="IPR038721">
    <property type="entry name" value="IS701-like_DDE_dom"/>
</dbReference>
<evidence type="ECO:0000313" key="3">
    <source>
        <dbReference type="Proteomes" id="UP000190973"/>
    </source>
</evidence>
<evidence type="ECO:0000259" key="1">
    <source>
        <dbReference type="Pfam" id="PF13546"/>
    </source>
</evidence>
<evidence type="ECO:0000313" key="2">
    <source>
        <dbReference type="EMBL" id="OOM62555.1"/>
    </source>
</evidence>